<dbReference type="EMBL" id="FOYV01000001">
    <property type="protein sequence ID" value="SFR46673.1"/>
    <property type="molecule type" value="Genomic_DNA"/>
</dbReference>
<dbReference type="GO" id="GO:0000155">
    <property type="term" value="F:phosphorelay sensor kinase activity"/>
    <property type="evidence" value="ECO:0007669"/>
    <property type="project" value="InterPro"/>
</dbReference>
<dbReference type="InterPro" id="IPR036890">
    <property type="entry name" value="HATPase_C_sf"/>
</dbReference>
<keyword evidence="7" id="KW-1133">Transmembrane helix</keyword>
<evidence type="ECO:0000256" key="5">
    <source>
        <dbReference type="ARBA" id="ARBA00022777"/>
    </source>
</evidence>
<name>A0A1I6GWN2_9GAMM</name>
<dbReference type="InterPro" id="IPR004358">
    <property type="entry name" value="Sig_transdc_His_kin-like_C"/>
</dbReference>
<gene>
    <name evidence="9" type="ORF">SAMN04488073_1690</name>
</gene>
<dbReference type="SMART" id="SM00387">
    <property type="entry name" value="HATPase_c"/>
    <property type="match status" value="1"/>
</dbReference>
<feature type="transmembrane region" description="Helical" evidence="7">
    <location>
        <begin position="132"/>
        <end position="163"/>
    </location>
</feature>
<dbReference type="EC" id="2.7.13.3" evidence="2"/>
<dbReference type="Gene3D" id="3.30.565.10">
    <property type="entry name" value="Histidine kinase-like ATPase, C-terminal domain"/>
    <property type="match status" value="1"/>
</dbReference>
<evidence type="ECO:0000256" key="4">
    <source>
        <dbReference type="ARBA" id="ARBA00022679"/>
    </source>
</evidence>
<evidence type="ECO:0000256" key="7">
    <source>
        <dbReference type="SAM" id="Phobius"/>
    </source>
</evidence>
<feature type="transmembrane region" description="Helical" evidence="7">
    <location>
        <begin position="101"/>
        <end position="120"/>
    </location>
</feature>
<dbReference type="Pfam" id="PF00512">
    <property type="entry name" value="HisKA"/>
    <property type="match status" value="1"/>
</dbReference>
<protein>
    <recommendedName>
        <fullName evidence="2">histidine kinase</fullName>
        <ecNumber evidence="2">2.7.13.3</ecNumber>
    </recommendedName>
</protein>
<keyword evidence="6" id="KW-0902">Two-component regulatory system</keyword>
<reference evidence="10" key="1">
    <citation type="submission" date="2016-10" db="EMBL/GenBank/DDBJ databases">
        <authorList>
            <person name="Varghese N."/>
            <person name="Submissions S."/>
        </authorList>
    </citation>
    <scope>NUCLEOTIDE SEQUENCE [LARGE SCALE GENOMIC DNA]</scope>
    <source>
        <strain evidence="10">CGMCC 1.6294</strain>
    </source>
</reference>
<feature type="domain" description="Histidine kinase" evidence="8">
    <location>
        <begin position="230"/>
        <end position="438"/>
    </location>
</feature>
<comment type="catalytic activity">
    <reaction evidence="1">
        <text>ATP + protein L-histidine = ADP + protein N-phospho-L-histidine.</text>
        <dbReference type="EC" id="2.7.13.3"/>
    </reaction>
</comment>
<evidence type="ECO:0000313" key="10">
    <source>
        <dbReference type="Proteomes" id="UP000199290"/>
    </source>
</evidence>
<evidence type="ECO:0000313" key="9">
    <source>
        <dbReference type="EMBL" id="SFR46673.1"/>
    </source>
</evidence>
<dbReference type="SUPFAM" id="SSF55874">
    <property type="entry name" value="ATPase domain of HSP90 chaperone/DNA topoisomerase II/histidine kinase"/>
    <property type="match status" value="1"/>
</dbReference>
<dbReference type="Pfam" id="PF02518">
    <property type="entry name" value="HATPase_c"/>
    <property type="match status" value="1"/>
</dbReference>
<dbReference type="InterPro" id="IPR005467">
    <property type="entry name" value="His_kinase_dom"/>
</dbReference>
<keyword evidence="7" id="KW-0812">Transmembrane</keyword>
<dbReference type="PANTHER" id="PTHR43711">
    <property type="entry name" value="TWO-COMPONENT HISTIDINE KINASE"/>
    <property type="match status" value="1"/>
</dbReference>
<dbReference type="SMART" id="SM00388">
    <property type="entry name" value="HisKA"/>
    <property type="match status" value="1"/>
</dbReference>
<keyword evidence="7" id="KW-0472">Membrane</keyword>
<feature type="transmembrane region" description="Helical" evidence="7">
    <location>
        <begin position="68"/>
        <end position="89"/>
    </location>
</feature>
<proteinExistence type="predicted"/>
<accession>A0A1I6GWN2</accession>
<dbReference type="STRING" id="375760.SAMN04488073_1690"/>
<keyword evidence="10" id="KW-1185">Reference proteome</keyword>
<feature type="transmembrane region" description="Helical" evidence="7">
    <location>
        <begin position="175"/>
        <end position="194"/>
    </location>
</feature>
<feature type="transmembrane region" description="Helical" evidence="7">
    <location>
        <begin position="38"/>
        <end position="56"/>
    </location>
</feature>
<dbReference type="SUPFAM" id="SSF47384">
    <property type="entry name" value="Homodimeric domain of signal transducing histidine kinase"/>
    <property type="match status" value="1"/>
</dbReference>
<sequence>MDTEQIRQQQAAGFGYLRFGPALEAPYRLARAALIRQRARPVSIAGFLLFLVYAGMDLVTLPPDLARVTVSIRLAITCPVIAIVVWLAYRPTPSDRVFEQIYLAAYLVGGLCVVAIIGVARSMAFPLPYEGMILMLMFGYFAMGLPFLSGSLVSWVLVASYLLVELWTAEPAGDLLINLFFLATANVIGMIGAWTSEYRHRAHFLDRQLLKHLHHAARQESQRKTELITAASHDLRQPLNVIDITLQTLAPGPDSVAEQLRDRVRHLRRLLGTVFDSARLNEGMITAELQPVRLAGLYQDLEDLVADSQSQEGMVLEVDHESGHHQVVADPSLLFRVLQNLVFNALEHSGGRRVRLHATIDAGQVTVEVSDDGRGLPAELKDNLFLPYVRGHGSSDCPGLGLGLTIVREFIALMHGSCGARSRPEGGATFWVRLPAVTASPAPGPDSRIPSGYARPVG</sequence>
<evidence type="ECO:0000256" key="6">
    <source>
        <dbReference type="ARBA" id="ARBA00023012"/>
    </source>
</evidence>
<dbReference type="InterPro" id="IPR003661">
    <property type="entry name" value="HisK_dim/P_dom"/>
</dbReference>
<dbReference type="PRINTS" id="PR00344">
    <property type="entry name" value="BCTRLSENSOR"/>
</dbReference>
<dbReference type="CDD" id="cd00075">
    <property type="entry name" value="HATPase"/>
    <property type="match status" value="1"/>
</dbReference>
<dbReference type="AlphaFoldDB" id="A0A1I6GWN2"/>
<dbReference type="PROSITE" id="PS50109">
    <property type="entry name" value="HIS_KIN"/>
    <property type="match status" value="1"/>
</dbReference>
<dbReference type="OrthoDB" id="9764438at2"/>
<organism evidence="9 10">
    <name type="scientific">Marinobacter gudaonensis</name>
    <dbReference type="NCBI Taxonomy" id="375760"/>
    <lineage>
        <taxon>Bacteria</taxon>
        <taxon>Pseudomonadati</taxon>
        <taxon>Pseudomonadota</taxon>
        <taxon>Gammaproteobacteria</taxon>
        <taxon>Pseudomonadales</taxon>
        <taxon>Marinobacteraceae</taxon>
        <taxon>Marinobacter</taxon>
    </lineage>
</organism>
<evidence type="ECO:0000256" key="1">
    <source>
        <dbReference type="ARBA" id="ARBA00000085"/>
    </source>
</evidence>
<dbReference type="CDD" id="cd00082">
    <property type="entry name" value="HisKA"/>
    <property type="match status" value="1"/>
</dbReference>
<evidence type="ECO:0000256" key="3">
    <source>
        <dbReference type="ARBA" id="ARBA00022553"/>
    </source>
</evidence>
<dbReference type="Gene3D" id="1.10.287.130">
    <property type="match status" value="1"/>
</dbReference>
<keyword evidence="4" id="KW-0808">Transferase</keyword>
<evidence type="ECO:0000256" key="2">
    <source>
        <dbReference type="ARBA" id="ARBA00012438"/>
    </source>
</evidence>
<dbReference type="RefSeq" id="WP_091988217.1">
    <property type="nucleotide sequence ID" value="NZ_FOYV01000001.1"/>
</dbReference>
<keyword evidence="5 9" id="KW-0418">Kinase</keyword>
<dbReference type="Proteomes" id="UP000199290">
    <property type="component" value="Unassembled WGS sequence"/>
</dbReference>
<dbReference type="InterPro" id="IPR003594">
    <property type="entry name" value="HATPase_dom"/>
</dbReference>
<dbReference type="InterPro" id="IPR050736">
    <property type="entry name" value="Sensor_HK_Regulatory"/>
</dbReference>
<dbReference type="PANTHER" id="PTHR43711:SF32">
    <property type="entry name" value="SENSOR-TYPE HISTIDINE KINASE PRRB"/>
    <property type="match status" value="1"/>
</dbReference>
<dbReference type="InterPro" id="IPR036097">
    <property type="entry name" value="HisK_dim/P_sf"/>
</dbReference>
<keyword evidence="3" id="KW-0597">Phosphoprotein</keyword>
<evidence type="ECO:0000259" key="8">
    <source>
        <dbReference type="PROSITE" id="PS50109"/>
    </source>
</evidence>